<dbReference type="InterPro" id="IPR011059">
    <property type="entry name" value="Metal-dep_hydrolase_composite"/>
</dbReference>
<dbReference type="STRING" id="1123231.SAMN02745189_01265"/>
<dbReference type="Proteomes" id="UP000184206">
    <property type="component" value="Unassembled WGS sequence"/>
</dbReference>
<dbReference type="Gene3D" id="3.20.20.140">
    <property type="entry name" value="Metal-dependent hydrolases"/>
    <property type="match status" value="1"/>
</dbReference>
<feature type="domain" description="Amidohydrolase 3" evidence="1">
    <location>
        <begin position="42"/>
        <end position="511"/>
    </location>
</feature>
<evidence type="ECO:0000313" key="3">
    <source>
        <dbReference type="Proteomes" id="UP000184206"/>
    </source>
</evidence>
<dbReference type="PANTHER" id="PTHR22642:SF2">
    <property type="entry name" value="PROTEIN LONG AFTER FAR-RED 3"/>
    <property type="match status" value="1"/>
</dbReference>
<dbReference type="InterPro" id="IPR013108">
    <property type="entry name" value="Amidohydro_3"/>
</dbReference>
<proteinExistence type="predicted"/>
<dbReference type="InterPro" id="IPR032466">
    <property type="entry name" value="Metal_Hydrolase"/>
</dbReference>
<dbReference type="EMBL" id="FRCF01000003">
    <property type="protein sequence ID" value="SHL92754.1"/>
    <property type="molecule type" value="Genomic_DNA"/>
</dbReference>
<evidence type="ECO:0000259" key="1">
    <source>
        <dbReference type="Pfam" id="PF07969"/>
    </source>
</evidence>
<dbReference type="Gene3D" id="3.10.310.70">
    <property type="match status" value="1"/>
</dbReference>
<dbReference type="SUPFAM" id="SSF51556">
    <property type="entry name" value="Metallo-dependent hydrolases"/>
    <property type="match status" value="1"/>
</dbReference>
<accession>A0A1M7EM60</accession>
<name>A0A1M7EM60_9BACL</name>
<reference evidence="2 3" key="1">
    <citation type="submission" date="2016-11" db="EMBL/GenBank/DDBJ databases">
        <authorList>
            <person name="Jaros S."/>
            <person name="Januszkiewicz K."/>
            <person name="Wedrychowicz H."/>
        </authorList>
    </citation>
    <scope>NUCLEOTIDE SEQUENCE [LARGE SCALE GENOMIC DNA]</scope>
    <source>
        <strain evidence="2 3">DSM 16010</strain>
    </source>
</reference>
<gene>
    <name evidence="2" type="ORF">SAMN02745189_01265</name>
</gene>
<dbReference type="GO" id="GO:0016810">
    <property type="term" value="F:hydrolase activity, acting on carbon-nitrogen (but not peptide) bonds"/>
    <property type="evidence" value="ECO:0007669"/>
    <property type="project" value="InterPro"/>
</dbReference>
<dbReference type="Pfam" id="PF07969">
    <property type="entry name" value="Amidohydro_3"/>
    <property type="match status" value="1"/>
</dbReference>
<dbReference type="Gene3D" id="2.30.40.10">
    <property type="entry name" value="Urease, subunit C, domain 1"/>
    <property type="match status" value="1"/>
</dbReference>
<dbReference type="InterPro" id="IPR033932">
    <property type="entry name" value="YtcJ-like"/>
</dbReference>
<evidence type="ECO:0000313" key="2">
    <source>
        <dbReference type="EMBL" id="SHL92754.1"/>
    </source>
</evidence>
<dbReference type="SUPFAM" id="SSF51338">
    <property type="entry name" value="Composite domain of metallo-dependent hydrolases"/>
    <property type="match status" value="1"/>
</dbReference>
<dbReference type="PANTHER" id="PTHR22642">
    <property type="entry name" value="IMIDAZOLONEPROPIONASE"/>
    <property type="match status" value="1"/>
</dbReference>
<keyword evidence="3" id="KW-1185">Reference proteome</keyword>
<protein>
    <recommendedName>
        <fullName evidence="1">Amidohydrolase 3 domain-containing protein</fullName>
    </recommendedName>
</protein>
<sequence length="516" mass="57963">MRTLYKNGRIYSMASKDEVFESILTEDGRVSAVNPGEVEADQVIDLQGGAMLPGLNDTHLHLVMVGKRLKSLVLYDENDVDRVKELINDHSSDREWDLILGYDENNFKDGYRISRHELDVLTDKPTLVARVCQHAGIVNTKALEALGVDASVEDPEGGSYERDADGELTGWVYDTAFDMFRAAQVDDTIESVSDDITVAVEHLYTLGVTGVHTEDMAYYGENDIPLNAYLNTIGEDALKFRVNLLRHESVYEEMVEKAPRYKKDWVDKDAMKIFADGAFGGRTALMKKPYEQSEDIGLRIHTSENLEALVQKARRNGDAVAVHVIGDRATEMVLDAIEKYPAPEGLHDRLIHVSLLDADLMERMSRLNVICDIQPTFLTSDMPWVEDYIGKERAERLYNFRTMSEKGLLLGGGSDAPIEDVNPLSGVHALVTREGRSGVYNESEKIGVFEAFQMYTKNAAEIVYRGDRSGLIKEGYYADFTVFDRDVMDVRAEELPEAKVLYTIIEDEVVYQKGGI</sequence>
<dbReference type="RefSeq" id="WP_072709475.1">
    <property type="nucleotide sequence ID" value="NZ_FRCF01000003.1"/>
</dbReference>
<organism evidence="2 3">
    <name type="scientific">Lacicoccus alkaliphilus DSM 16010</name>
    <dbReference type="NCBI Taxonomy" id="1123231"/>
    <lineage>
        <taxon>Bacteria</taxon>
        <taxon>Bacillati</taxon>
        <taxon>Bacillota</taxon>
        <taxon>Bacilli</taxon>
        <taxon>Bacillales</taxon>
        <taxon>Salinicoccaceae</taxon>
        <taxon>Lacicoccus</taxon>
    </lineage>
</organism>
<dbReference type="AlphaFoldDB" id="A0A1M7EM60"/>
<dbReference type="CDD" id="cd01300">
    <property type="entry name" value="YtcJ_like"/>
    <property type="match status" value="1"/>
</dbReference>
<dbReference type="OrthoDB" id="9767366at2"/>